<dbReference type="EMBL" id="JBICCN010000108">
    <property type="protein sequence ID" value="KAL3093541.1"/>
    <property type="molecule type" value="Genomic_DNA"/>
</dbReference>
<sequence length="141" mass="15998">MKFEPAFKQLTNCGDDARTTRNFQAAKRQDAIKRKDSPFNIRKHAEHKYDGEGKEEGEVEEKNKEEREDEGENKRKKGVSLVGLERHLCPYGISQPGIQLLDDGLVLLNAELDAYVLLFDSGGIGTQQKQQKLRHCSPTEL</sequence>
<dbReference type="AlphaFoldDB" id="A0ABD2JSF5"/>
<evidence type="ECO:0000313" key="3">
    <source>
        <dbReference type="Proteomes" id="UP001620645"/>
    </source>
</evidence>
<evidence type="ECO:0000256" key="1">
    <source>
        <dbReference type="SAM" id="MobiDB-lite"/>
    </source>
</evidence>
<comment type="caution">
    <text evidence="2">The sequence shown here is derived from an EMBL/GenBank/DDBJ whole genome shotgun (WGS) entry which is preliminary data.</text>
</comment>
<feature type="region of interest" description="Disordered" evidence="1">
    <location>
        <begin position="24"/>
        <end position="77"/>
    </location>
</feature>
<evidence type="ECO:0000313" key="2">
    <source>
        <dbReference type="EMBL" id="KAL3093541.1"/>
    </source>
</evidence>
<dbReference type="Proteomes" id="UP001620645">
    <property type="component" value="Unassembled WGS sequence"/>
</dbReference>
<feature type="compositionally biased region" description="Basic and acidic residues" evidence="1">
    <location>
        <begin position="47"/>
        <end position="66"/>
    </location>
</feature>
<gene>
    <name evidence="2" type="ORF">niasHS_006181</name>
</gene>
<protein>
    <submittedName>
        <fullName evidence="2">Uncharacterized protein</fullName>
    </submittedName>
</protein>
<reference evidence="2 3" key="1">
    <citation type="submission" date="2024-10" db="EMBL/GenBank/DDBJ databases">
        <authorList>
            <person name="Kim D."/>
        </authorList>
    </citation>
    <scope>NUCLEOTIDE SEQUENCE [LARGE SCALE GENOMIC DNA]</scope>
    <source>
        <strain evidence="2">Taebaek</strain>
    </source>
</reference>
<proteinExistence type="predicted"/>
<feature type="compositionally biased region" description="Basic and acidic residues" evidence="1">
    <location>
        <begin position="27"/>
        <end position="37"/>
    </location>
</feature>
<name>A0ABD2JSF5_HETSC</name>
<keyword evidence="3" id="KW-1185">Reference proteome</keyword>
<organism evidence="2 3">
    <name type="scientific">Heterodera schachtii</name>
    <name type="common">Sugarbeet cyst nematode worm</name>
    <name type="synonym">Tylenchus schachtii</name>
    <dbReference type="NCBI Taxonomy" id="97005"/>
    <lineage>
        <taxon>Eukaryota</taxon>
        <taxon>Metazoa</taxon>
        <taxon>Ecdysozoa</taxon>
        <taxon>Nematoda</taxon>
        <taxon>Chromadorea</taxon>
        <taxon>Rhabditida</taxon>
        <taxon>Tylenchina</taxon>
        <taxon>Tylenchomorpha</taxon>
        <taxon>Tylenchoidea</taxon>
        <taxon>Heteroderidae</taxon>
        <taxon>Heteroderinae</taxon>
        <taxon>Heterodera</taxon>
    </lineage>
</organism>
<accession>A0ABD2JSF5</accession>